<evidence type="ECO:0000313" key="6">
    <source>
        <dbReference type="EMBL" id="GMH84194.1"/>
    </source>
</evidence>
<dbReference type="Pfam" id="PF00400">
    <property type="entry name" value="WD40"/>
    <property type="match status" value="3"/>
</dbReference>
<keyword evidence="2" id="KW-0677">Repeat</keyword>
<feature type="coiled-coil region" evidence="4">
    <location>
        <begin position="709"/>
        <end position="764"/>
    </location>
</feature>
<evidence type="ECO:0000256" key="4">
    <source>
        <dbReference type="SAM" id="Coils"/>
    </source>
</evidence>
<gene>
    <name evidence="6" type="ORF">TrVE_jg7132</name>
</gene>
<name>A0A9W7B510_9STRA</name>
<dbReference type="PANTHER" id="PTHR19848:SF8">
    <property type="entry name" value="F-BOX AND WD REPEAT DOMAIN CONTAINING 7"/>
    <property type="match status" value="1"/>
</dbReference>
<organism evidence="6 7">
    <name type="scientific">Triparma verrucosa</name>
    <dbReference type="NCBI Taxonomy" id="1606542"/>
    <lineage>
        <taxon>Eukaryota</taxon>
        <taxon>Sar</taxon>
        <taxon>Stramenopiles</taxon>
        <taxon>Ochrophyta</taxon>
        <taxon>Bolidophyceae</taxon>
        <taxon>Parmales</taxon>
        <taxon>Triparmaceae</taxon>
        <taxon>Triparma</taxon>
    </lineage>
</organism>
<feature type="compositionally biased region" description="Basic residues" evidence="5">
    <location>
        <begin position="1003"/>
        <end position="1013"/>
    </location>
</feature>
<feature type="coiled-coil region" evidence="4">
    <location>
        <begin position="580"/>
        <end position="607"/>
    </location>
</feature>
<comment type="caution">
    <text evidence="6">The sequence shown here is derived from an EMBL/GenBank/DDBJ whole genome shotgun (WGS) entry which is preliminary data.</text>
</comment>
<dbReference type="Proteomes" id="UP001165160">
    <property type="component" value="Unassembled WGS sequence"/>
</dbReference>
<dbReference type="InterPro" id="IPR036322">
    <property type="entry name" value="WD40_repeat_dom_sf"/>
</dbReference>
<dbReference type="SMART" id="SM00320">
    <property type="entry name" value="WD40"/>
    <property type="match status" value="4"/>
</dbReference>
<evidence type="ECO:0000313" key="7">
    <source>
        <dbReference type="Proteomes" id="UP001165160"/>
    </source>
</evidence>
<evidence type="ECO:0000256" key="5">
    <source>
        <dbReference type="SAM" id="MobiDB-lite"/>
    </source>
</evidence>
<evidence type="ECO:0000256" key="3">
    <source>
        <dbReference type="PROSITE-ProRule" id="PRU00221"/>
    </source>
</evidence>
<keyword evidence="7" id="KW-1185">Reference proteome</keyword>
<feature type="compositionally biased region" description="Polar residues" evidence="5">
    <location>
        <begin position="345"/>
        <end position="355"/>
    </location>
</feature>
<evidence type="ECO:0000256" key="1">
    <source>
        <dbReference type="ARBA" id="ARBA00022574"/>
    </source>
</evidence>
<accession>A0A9W7B510</accession>
<feature type="coiled-coil region" evidence="4">
    <location>
        <begin position="466"/>
        <end position="500"/>
    </location>
</feature>
<proteinExistence type="predicted"/>
<dbReference type="InterPro" id="IPR015943">
    <property type="entry name" value="WD40/YVTN_repeat-like_dom_sf"/>
</dbReference>
<protein>
    <submittedName>
        <fullName evidence="6">Uncharacterized protein</fullName>
    </submittedName>
</protein>
<feature type="compositionally biased region" description="Low complexity" evidence="5">
    <location>
        <begin position="436"/>
        <end position="465"/>
    </location>
</feature>
<dbReference type="Gene3D" id="2.130.10.10">
    <property type="entry name" value="YVTN repeat-like/Quinoprotein amine dehydrogenase"/>
    <property type="match status" value="2"/>
</dbReference>
<feature type="region of interest" description="Disordered" evidence="5">
    <location>
        <begin position="891"/>
        <end position="923"/>
    </location>
</feature>
<dbReference type="AlphaFoldDB" id="A0A9W7B510"/>
<feature type="region of interest" description="Disordered" evidence="5">
    <location>
        <begin position="988"/>
        <end position="1013"/>
    </location>
</feature>
<dbReference type="InterPro" id="IPR001680">
    <property type="entry name" value="WD40_rpt"/>
</dbReference>
<feature type="region of interest" description="Disordered" evidence="5">
    <location>
        <begin position="337"/>
        <end position="465"/>
    </location>
</feature>
<dbReference type="SUPFAM" id="SSF50978">
    <property type="entry name" value="WD40 repeat-like"/>
    <property type="match status" value="1"/>
</dbReference>
<evidence type="ECO:0000256" key="2">
    <source>
        <dbReference type="ARBA" id="ARBA00022737"/>
    </source>
</evidence>
<keyword evidence="1 3" id="KW-0853">WD repeat</keyword>
<feature type="compositionally biased region" description="Basic and acidic residues" evidence="5">
    <location>
        <begin position="898"/>
        <end position="917"/>
    </location>
</feature>
<dbReference type="EMBL" id="BRXX01000034">
    <property type="protein sequence ID" value="GMH84194.1"/>
    <property type="molecule type" value="Genomic_DNA"/>
</dbReference>
<reference evidence="7" key="1">
    <citation type="journal article" date="2023" name="Commun. Biol.">
        <title>Genome analysis of Parmales, the sister group of diatoms, reveals the evolutionary specialization of diatoms from phago-mixotrophs to photoautotrophs.</title>
        <authorList>
            <person name="Ban H."/>
            <person name="Sato S."/>
            <person name="Yoshikawa S."/>
            <person name="Yamada K."/>
            <person name="Nakamura Y."/>
            <person name="Ichinomiya M."/>
            <person name="Sato N."/>
            <person name="Blanc-Mathieu R."/>
            <person name="Endo H."/>
            <person name="Kuwata A."/>
            <person name="Ogata H."/>
        </authorList>
    </citation>
    <scope>NUCLEOTIDE SEQUENCE [LARGE SCALE GENOMIC DNA]</scope>
    <source>
        <strain evidence="7">NIES 3699</strain>
    </source>
</reference>
<sequence>MDGLKNINLKWPLSSINFEVHRFAVGETHLAVANSNIIYVYDTSTGKKIATQEQACSKDITSMCVSGCGRFLYTGSGDKNVKKWDLSEGFMLHGTSEQLPGWVTKLNTSAGGGDGQMQSQRAGSGAVLAICQDYAVVINDDQLLKEATKKKPHANGVDFIAMSCDGKKVVTTAKSKDHKKQAFKLWNRDLSEVSGGGKIKNPHSAAVRGIVFSSSDADTFYSYSNDCSVKIWQFSQKQPTTSIEGKHTAAINDLSFSWDTSTFLTCDDSEHMLLWDTSTMEPTASSSAGTIIDKAAFSTDNCMVALSRGGDVLIFEQSDDAPNNAMDNSKILQMVEKPAKRASISEPNTSRSSLTLPGASLMVPNSTPPKPPSQARSGLKGGKSPTGKGATGPRRNAKKKESKPPPGKPPASPKQSGGLMKMLSFRSRSSTAGSEASIQSATSTTASSTTVVGGPPSGPNPNAQAMKDMKAKCDAAIKERDELLKENEKLKREVLVKDANIAKTEISMKNSSEQYEQRLLDLDLKWKMYSKDFAEKFKSESDRFQEIIKQHEADNRTLLVTLDEKTHEFENLLTRKTHVISAKEEQVRSMETDITLLKDDLKEIQKDREKYGHMTQIVFDILKGTKCMDVHHSPSDDEENMRELSNMIQDAISASGIVAEVGTSASSLQDAVQRHKKWEKDKRAELAQNIRSLVLEAEIEFSYQRRDSIERIEKLRNRTEGNLKEIYNKLRGDEQHCAAAKKKATEMAEELREVDQKVAKLHAELEYEEGRRNQLKTTGQNTDVFLIHTAIQELNIEIQKWDQVKRDFGYDLSKLEAAYAKAFDAKLKSKVLFDKRKNGYDSGMGKAFIFGIKIVSDADEKEAAEEFRLRQMEDIEDFDQTRREEVATKRAAASARRRQIEQDEEMREKIQKDRDSYHAPYHGSPAALYGTSSTWSRIKDKIDGKYDFDFKDFISRDSKLQKGDTPFKTGSVLQDMVSSQKPLNRALFADSATEASDRERASIQRRVKKRMNS</sequence>
<feature type="repeat" description="WD" evidence="3">
    <location>
        <begin position="244"/>
        <end position="285"/>
    </location>
</feature>
<dbReference type="PROSITE" id="PS50082">
    <property type="entry name" value="WD_REPEATS_2"/>
    <property type="match status" value="2"/>
</dbReference>
<dbReference type="PANTHER" id="PTHR19848">
    <property type="entry name" value="WD40 REPEAT PROTEIN"/>
    <property type="match status" value="1"/>
</dbReference>
<keyword evidence="4" id="KW-0175">Coiled coil</keyword>
<feature type="repeat" description="WD" evidence="3">
    <location>
        <begin position="200"/>
        <end position="242"/>
    </location>
</feature>